<feature type="transmembrane region" description="Helical" evidence="1">
    <location>
        <begin position="116"/>
        <end position="132"/>
    </location>
</feature>
<name>A0A6I2GEB7_9LACT</name>
<dbReference type="EMBL" id="WJQS01000002">
    <property type="protein sequence ID" value="MRI84994.1"/>
    <property type="molecule type" value="Genomic_DNA"/>
</dbReference>
<dbReference type="RefSeq" id="WP_153863244.1">
    <property type="nucleotide sequence ID" value="NZ_WJQS01000002.1"/>
</dbReference>
<feature type="transmembrane region" description="Helical" evidence="1">
    <location>
        <begin position="90"/>
        <end position="110"/>
    </location>
</feature>
<protein>
    <submittedName>
        <fullName evidence="2">Uncharacterized protein</fullName>
    </submittedName>
</protein>
<accession>A0A6I2GEB7</accession>
<feature type="transmembrane region" description="Helical" evidence="1">
    <location>
        <begin position="214"/>
        <end position="233"/>
    </location>
</feature>
<sequence>MTSEIQWLNIGLLYLIVIMAHLIEHFFFIKYSRKQSNAAPAVLLYFCEVIMLASAVMFFLQQHLIINILLSMYLIFIHLQWFPYNMTGTFYHYLLNVFFHGFILNVIAFYTQTNGITSPILYAIVPVVLFNLGSQLELTRLKQLLAKANISVWLKSSVVISFIFALIAIVLGVYYSIPSSSYYLVQITFILFSLLSILPTLVITNQIEQAQNKINYYSSITLIFTVLYALSYIY</sequence>
<feature type="transmembrane region" description="Helical" evidence="1">
    <location>
        <begin position="6"/>
        <end position="29"/>
    </location>
</feature>
<proteinExistence type="predicted"/>
<keyword evidence="1" id="KW-0812">Transmembrane</keyword>
<comment type="caution">
    <text evidence="2">The sequence shown here is derived from an EMBL/GenBank/DDBJ whole genome shotgun (WGS) entry which is preliminary data.</text>
</comment>
<organism evidence="2 3">
    <name type="scientific">Fundicoccus ignavus</name>
    <dbReference type="NCBI Taxonomy" id="2664442"/>
    <lineage>
        <taxon>Bacteria</taxon>
        <taxon>Bacillati</taxon>
        <taxon>Bacillota</taxon>
        <taxon>Bacilli</taxon>
        <taxon>Lactobacillales</taxon>
        <taxon>Aerococcaceae</taxon>
        <taxon>Fundicoccus</taxon>
    </lineage>
</organism>
<evidence type="ECO:0000313" key="2">
    <source>
        <dbReference type="EMBL" id="MRI84994.1"/>
    </source>
</evidence>
<dbReference type="Proteomes" id="UP000430975">
    <property type="component" value="Unassembled WGS sequence"/>
</dbReference>
<dbReference type="AlphaFoldDB" id="A0A6I2GEB7"/>
<evidence type="ECO:0000313" key="3">
    <source>
        <dbReference type="Proteomes" id="UP000430975"/>
    </source>
</evidence>
<feature type="transmembrane region" description="Helical" evidence="1">
    <location>
        <begin position="65"/>
        <end position="83"/>
    </location>
</feature>
<keyword evidence="1" id="KW-1133">Transmembrane helix</keyword>
<feature type="transmembrane region" description="Helical" evidence="1">
    <location>
        <begin position="152"/>
        <end position="177"/>
    </location>
</feature>
<keyword evidence="1" id="KW-0472">Membrane</keyword>
<reference evidence="2 3" key="1">
    <citation type="submission" date="2019-11" db="EMBL/GenBank/DDBJ databases">
        <title>Characterisation of Fundicoccus ignavus gen. nov. sp. nov., a novel genus of the family Aerococcaceae isolated from bulk tank milk.</title>
        <authorList>
            <person name="Siebert A."/>
            <person name="Huptas C."/>
            <person name="Wenning M."/>
            <person name="Scherer S."/>
            <person name="Doll E.V."/>
        </authorList>
    </citation>
    <scope>NUCLEOTIDE SEQUENCE [LARGE SCALE GENOMIC DNA]</scope>
    <source>
        <strain evidence="2 3">WS4759</strain>
    </source>
</reference>
<feature type="transmembrane region" description="Helical" evidence="1">
    <location>
        <begin position="183"/>
        <end position="202"/>
    </location>
</feature>
<keyword evidence="3" id="KW-1185">Reference proteome</keyword>
<gene>
    <name evidence="2" type="ORF">GIY09_03645</name>
</gene>
<feature type="transmembrane region" description="Helical" evidence="1">
    <location>
        <begin position="41"/>
        <end position="59"/>
    </location>
</feature>
<evidence type="ECO:0000256" key="1">
    <source>
        <dbReference type="SAM" id="Phobius"/>
    </source>
</evidence>